<reference evidence="2 3" key="1">
    <citation type="journal article" date="2019" name="Mol. Ecol. Resour.">
        <title>Improving Illumina assemblies with Hi-C and long reads: an example with the North African dromedary.</title>
        <authorList>
            <person name="Elbers J.P."/>
            <person name="Rogers M.F."/>
            <person name="Perelman P.L."/>
            <person name="Proskuryakova A.A."/>
            <person name="Serdyukova N.A."/>
            <person name="Johnson W.E."/>
            <person name="Horin P."/>
            <person name="Corander J."/>
            <person name="Murphy D."/>
            <person name="Burger P.A."/>
        </authorList>
    </citation>
    <scope>NUCLEOTIDE SEQUENCE [LARGE SCALE GENOMIC DNA]</scope>
    <source>
        <strain evidence="2">Drom800</strain>
        <tissue evidence="2">Blood</tissue>
    </source>
</reference>
<feature type="compositionally biased region" description="Polar residues" evidence="1">
    <location>
        <begin position="174"/>
        <end position="184"/>
    </location>
</feature>
<feature type="region of interest" description="Disordered" evidence="1">
    <location>
        <begin position="1"/>
        <end position="118"/>
    </location>
</feature>
<name>A0A5N4CV23_CAMDR</name>
<keyword evidence="3" id="KW-1185">Reference proteome</keyword>
<evidence type="ECO:0000256" key="1">
    <source>
        <dbReference type="SAM" id="MobiDB-lite"/>
    </source>
</evidence>
<feature type="compositionally biased region" description="Basic residues" evidence="1">
    <location>
        <begin position="14"/>
        <end position="24"/>
    </location>
</feature>
<feature type="region of interest" description="Disordered" evidence="1">
    <location>
        <begin position="154"/>
        <end position="184"/>
    </location>
</feature>
<evidence type="ECO:0000313" key="2">
    <source>
        <dbReference type="EMBL" id="KAB1262699.1"/>
    </source>
</evidence>
<dbReference type="AlphaFoldDB" id="A0A5N4CV23"/>
<dbReference type="EMBL" id="JWIN03000019">
    <property type="protein sequence ID" value="KAB1262699.1"/>
    <property type="molecule type" value="Genomic_DNA"/>
</dbReference>
<feature type="region of interest" description="Disordered" evidence="1">
    <location>
        <begin position="288"/>
        <end position="310"/>
    </location>
</feature>
<protein>
    <submittedName>
        <fullName evidence="2">Uncharacterized protein</fullName>
    </submittedName>
</protein>
<sequence length="554" mass="60134">MHKATDPAVSVTAKGRKLSKRRQQGSRPLSEVRAPLPWAPLAAVTTGCGRNGASPAPGLAVQKTSSSHIHLPAPQGPQVPGEAQPLAGEPRGDPTRTREAEPSQPDRRLNATASGAPRKICRASQLNLLSGRVPASQAQGPRLGWRRGNGLHCGPSSRQLEDSRLTMGQGPPTDLSTTCDPQPRRTLSTGGLERHVGQKQPLTTTVQFLSLTELRAMRTALHPADQLFMSCRDPGWYRKHDQEPHKAHPVSLHSQLRPFPTAEKRSTCTRSARASILDFLATRPVDRRVGEVGGGGEGRGAASLVGSSPTPPGAWQQLGTPCLISCSHFHRGRKGGSEFPTRSVLTTLTRAEYAGGDVSHHVGGLHSRFHRNWFQVTTCKLSTRSTTGYPLPLSCFSAAILRQSLSKRKAVARSTQKQQCLAGQQVEEGPAGFRPPQPAQALPAEESVLARAWGEVQPQDGVRDEEHCSEPAVRGRLCSCEPERHTGSSRHRYYESVNSHFLLSRNEPRATQLEASFGFNVRDEGSVDDTRPTARWQVTEESGLHQAIFPPMLV</sequence>
<accession>A0A5N4CV23</accession>
<gene>
    <name evidence="2" type="ORF">Cadr_000021604</name>
</gene>
<evidence type="ECO:0000313" key="3">
    <source>
        <dbReference type="Proteomes" id="UP000299084"/>
    </source>
</evidence>
<comment type="caution">
    <text evidence="2">The sequence shown here is derived from an EMBL/GenBank/DDBJ whole genome shotgun (WGS) entry which is preliminary data.</text>
</comment>
<proteinExistence type="predicted"/>
<feature type="compositionally biased region" description="Basic and acidic residues" evidence="1">
    <location>
        <begin position="90"/>
        <end position="109"/>
    </location>
</feature>
<organism evidence="2 3">
    <name type="scientific">Camelus dromedarius</name>
    <name type="common">Dromedary</name>
    <name type="synonym">Arabian camel</name>
    <dbReference type="NCBI Taxonomy" id="9838"/>
    <lineage>
        <taxon>Eukaryota</taxon>
        <taxon>Metazoa</taxon>
        <taxon>Chordata</taxon>
        <taxon>Craniata</taxon>
        <taxon>Vertebrata</taxon>
        <taxon>Euteleostomi</taxon>
        <taxon>Mammalia</taxon>
        <taxon>Eutheria</taxon>
        <taxon>Laurasiatheria</taxon>
        <taxon>Artiodactyla</taxon>
        <taxon>Tylopoda</taxon>
        <taxon>Camelidae</taxon>
        <taxon>Camelus</taxon>
    </lineage>
</organism>
<dbReference type="Proteomes" id="UP000299084">
    <property type="component" value="Unassembled WGS sequence"/>
</dbReference>